<keyword evidence="3" id="KW-0967">Endosome</keyword>
<dbReference type="InterPro" id="IPR037202">
    <property type="entry name" value="ESCRT_assembly_dom"/>
</dbReference>
<evidence type="ECO:0000313" key="7">
    <source>
        <dbReference type="EMBL" id="KAH7940349.1"/>
    </source>
</evidence>
<keyword evidence="8" id="KW-1185">Reference proteome</keyword>
<reference evidence="7" key="2">
    <citation type="submission" date="2021-09" db="EMBL/GenBank/DDBJ databases">
        <authorList>
            <person name="Jia N."/>
            <person name="Wang J."/>
            <person name="Shi W."/>
            <person name="Du L."/>
            <person name="Sun Y."/>
            <person name="Zhan W."/>
            <person name="Jiang J."/>
            <person name="Wang Q."/>
            <person name="Zhang B."/>
            <person name="Ji P."/>
            <person name="Sakyi L.B."/>
            <person name="Cui X."/>
            <person name="Yuan T."/>
            <person name="Jiang B."/>
            <person name="Yang W."/>
            <person name="Lam T.T.-Y."/>
            <person name="Chang Q."/>
            <person name="Ding S."/>
            <person name="Wang X."/>
            <person name="Zhu J."/>
            <person name="Ruan X."/>
            <person name="Zhao L."/>
            <person name="Wei J."/>
            <person name="Que T."/>
            <person name="Du C."/>
            <person name="Cheng J."/>
            <person name="Dai P."/>
            <person name="Han X."/>
            <person name="Huang E."/>
            <person name="Gao Y."/>
            <person name="Liu J."/>
            <person name="Shao H."/>
            <person name="Ye R."/>
            <person name="Li L."/>
            <person name="Wei W."/>
            <person name="Wang X."/>
            <person name="Wang C."/>
            <person name="Huo Q."/>
            <person name="Li W."/>
            <person name="Guo W."/>
            <person name="Chen H."/>
            <person name="Chen S."/>
            <person name="Zhou L."/>
            <person name="Zhou L."/>
            <person name="Ni X."/>
            <person name="Tian J."/>
            <person name="Zhou Y."/>
            <person name="Sheng Y."/>
            <person name="Liu T."/>
            <person name="Pan Y."/>
            <person name="Xia L."/>
            <person name="Li J."/>
            <person name="Zhao F."/>
            <person name="Cao W."/>
        </authorList>
    </citation>
    <scope>NUCLEOTIDE SEQUENCE</scope>
    <source>
        <strain evidence="7">Rsan-2018</strain>
        <tissue evidence="7">Larvae</tissue>
    </source>
</reference>
<accession>A0A9D4PGS1</accession>
<evidence type="ECO:0000256" key="1">
    <source>
        <dbReference type="ARBA" id="ARBA00004177"/>
    </source>
</evidence>
<evidence type="ECO:0000256" key="5">
    <source>
        <dbReference type="SAM" id="Coils"/>
    </source>
</evidence>
<keyword evidence="4" id="KW-0653">Protein transport</keyword>
<dbReference type="GO" id="GO:0015031">
    <property type="term" value="P:protein transport"/>
    <property type="evidence" value="ECO:0007669"/>
    <property type="project" value="UniProtKB-KW"/>
</dbReference>
<protein>
    <recommendedName>
        <fullName evidence="6">SB domain-containing protein</fullName>
    </recommendedName>
</protein>
<proteinExistence type="predicted"/>
<evidence type="ECO:0000313" key="8">
    <source>
        <dbReference type="Proteomes" id="UP000821837"/>
    </source>
</evidence>
<reference evidence="7" key="1">
    <citation type="journal article" date="2020" name="Cell">
        <title>Large-Scale Comparative Analyses of Tick Genomes Elucidate Their Genetic Diversity and Vector Capacities.</title>
        <authorList>
            <consortium name="Tick Genome and Microbiome Consortium (TIGMIC)"/>
            <person name="Jia N."/>
            <person name="Wang J."/>
            <person name="Shi W."/>
            <person name="Du L."/>
            <person name="Sun Y."/>
            <person name="Zhan W."/>
            <person name="Jiang J.F."/>
            <person name="Wang Q."/>
            <person name="Zhang B."/>
            <person name="Ji P."/>
            <person name="Bell-Sakyi L."/>
            <person name="Cui X.M."/>
            <person name="Yuan T.T."/>
            <person name="Jiang B.G."/>
            <person name="Yang W.F."/>
            <person name="Lam T.T."/>
            <person name="Chang Q.C."/>
            <person name="Ding S.J."/>
            <person name="Wang X.J."/>
            <person name="Zhu J.G."/>
            <person name="Ruan X.D."/>
            <person name="Zhao L."/>
            <person name="Wei J.T."/>
            <person name="Ye R.Z."/>
            <person name="Que T.C."/>
            <person name="Du C.H."/>
            <person name="Zhou Y.H."/>
            <person name="Cheng J.X."/>
            <person name="Dai P.F."/>
            <person name="Guo W.B."/>
            <person name="Han X.H."/>
            <person name="Huang E.J."/>
            <person name="Li L.F."/>
            <person name="Wei W."/>
            <person name="Gao Y.C."/>
            <person name="Liu J.Z."/>
            <person name="Shao H.Z."/>
            <person name="Wang X."/>
            <person name="Wang C.C."/>
            <person name="Yang T.C."/>
            <person name="Huo Q.B."/>
            <person name="Li W."/>
            <person name="Chen H.Y."/>
            <person name="Chen S.E."/>
            <person name="Zhou L.G."/>
            <person name="Ni X.B."/>
            <person name="Tian J.H."/>
            <person name="Sheng Y."/>
            <person name="Liu T."/>
            <person name="Pan Y.S."/>
            <person name="Xia L.Y."/>
            <person name="Li J."/>
            <person name="Zhao F."/>
            <person name="Cao W.C."/>
        </authorList>
    </citation>
    <scope>NUCLEOTIDE SEQUENCE</scope>
    <source>
        <strain evidence="7">Rsan-2018</strain>
    </source>
</reference>
<dbReference type="EMBL" id="JABSTV010001254">
    <property type="protein sequence ID" value="KAH7940349.1"/>
    <property type="molecule type" value="Genomic_DNA"/>
</dbReference>
<dbReference type="PANTHER" id="PTHR37162">
    <property type="entry name" value="HAT FAMILY DIMERISATION DOMAINCONTAINING PROTEIN-RELATED"/>
    <property type="match status" value="1"/>
</dbReference>
<feature type="domain" description="SB" evidence="6">
    <location>
        <begin position="308"/>
        <end position="347"/>
    </location>
</feature>
<comment type="subcellular location">
    <subcellularLocation>
        <location evidence="1">Endosome</location>
    </subcellularLocation>
</comment>
<evidence type="ECO:0000259" key="6">
    <source>
        <dbReference type="Pfam" id="PF09454"/>
    </source>
</evidence>
<evidence type="ECO:0000256" key="3">
    <source>
        <dbReference type="ARBA" id="ARBA00022753"/>
    </source>
</evidence>
<keyword evidence="2" id="KW-0813">Transport</keyword>
<dbReference type="VEuPathDB" id="VectorBase:RSAN_046885"/>
<feature type="coiled-coil region" evidence="5">
    <location>
        <begin position="115"/>
        <end position="149"/>
    </location>
</feature>
<dbReference type="SUPFAM" id="SSF140111">
    <property type="entry name" value="Endosomal sorting complex assembly domain"/>
    <property type="match status" value="1"/>
</dbReference>
<dbReference type="PANTHER" id="PTHR37162:SF10">
    <property type="entry name" value="DUF4371 DOMAIN-CONTAINING PROTEIN"/>
    <property type="match status" value="1"/>
</dbReference>
<dbReference type="AlphaFoldDB" id="A0A9D4PGS1"/>
<dbReference type="InterPro" id="IPR017916">
    <property type="entry name" value="SB_dom"/>
</dbReference>
<dbReference type="Proteomes" id="UP000821837">
    <property type="component" value="Chromosome 8"/>
</dbReference>
<keyword evidence="5" id="KW-0175">Coiled coil</keyword>
<dbReference type="Gene3D" id="6.10.140.820">
    <property type="match status" value="1"/>
</dbReference>
<gene>
    <name evidence="7" type="ORF">HPB52_023536</name>
</gene>
<comment type="caution">
    <text evidence="7">The sequence shown here is derived from an EMBL/GenBank/DDBJ whole genome shotgun (WGS) entry which is preliminary data.</text>
</comment>
<evidence type="ECO:0000256" key="4">
    <source>
        <dbReference type="ARBA" id="ARBA00022927"/>
    </source>
</evidence>
<name>A0A9D4PGS1_RHISA</name>
<dbReference type="GO" id="GO:0005768">
    <property type="term" value="C:endosome"/>
    <property type="evidence" value="ECO:0007669"/>
    <property type="project" value="UniProtKB-SubCell"/>
</dbReference>
<organism evidence="7 8">
    <name type="scientific">Rhipicephalus sanguineus</name>
    <name type="common">Brown dog tick</name>
    <name type="synonym">Ixodes sanguineus</name>
    <dbReference type="NCBI Taxonomy" id="34632"/>
    <lineage>
        <taxon>Eukaryota</taxon>
        <taxon>Metazoa</taxon>
        <taxon>Ecdysozoa</taxon>
        <taxon>Arthropoda</taxon>
        <taxon>Chelicerata</taxon>
        <taxon>Arachnida</taxon>
        <taxon>Acari</taxon>
        <taxon>Parasitiformes</taxon>
        <taxon>Ixodida</taxon>
        <taxon>Ixodoidea</taxon>
        <taxon>Ixodidae</taxon>
        <taxon>Rhipicephalinae</taxon>
        <taxon>Rhipicephalus</taxon>
        <taxon>Rhipicephalus</taxon>
    </lineage>
</organism>
<dbReference type="Pfam" id="PF09454">
    <property type="entry name" value="Vps23_core"/>
    <property type="match status" value="1"/>
</dbReference>
<dbReference type="VEuPathDB" id="VectorBase:RSAN_046185"/>
<evidence type="ECO:0000256" key="2">
    <source>
        <dbReference type="ARBA" id="ARBA00022448"/>
    </source>
</evidence>
<sequence>MPALEGNSTGRSIGALVVGTLMSKKIPLQNCIGMACDNARVMIGLKNGVAAVLKGRHENIAIMGCCCHSINLAAQEGSACLPLNVDEVLFDIFYLEKSSKRKDKLKAFHSLHNVEAKKISKHAELEANLQNLRERNEELKELIRKVENQGSINVDEAVVTTAPLYKHRAVLPTLQSGDEVFDHTAMASAALSPPPPFLAAPGTPAIPWTRWIRLFENFLLASGAADLPAPRRRALLLHCLGPEGQRIFDALPPTPTAPQLPTTEPLAAAATSTGEVKDRGVPSKQEAAATTRGFAGLRCSFRMTSANPDRNWLVNAFAEENATEDAIYYLGEALRKGVIDLDVFLKVMFLK</sequence>